<evidence type="ECO:0000256" key="5">
    <source>
        <dbReference type="ARBA" id="ARBA00022989"/>
    </source>
</evidence>
<dbReference type="RefSeq" id="WP_216714765.1">
    <property type="nucleotide sequence ID" value="NZ_JACVEL010000016.1"/>
</dbReference>
<gene>
    <name evidence="9" type="ORF">H9Y05_15105</name>
</gene>
<evidence type="ECO:0000256" key="7">
    <source>
        <dbReference type="SAM" id="Phobius"/>
    </source>
</evidence>
<evidence type="ECO:0000256" key="2">
    <source>
        <dbReference type="ARBA" id="ARBA00005745"/>
    </source>
</evidence>
<reference evidence="9" key="1">
    <citation type="submission" date="2020-09" db="EMBL/GenBank/DDBJ databases">
        <title>Taishania pollutisoli gen. nov., sp. nov., Isolated from Tetrabromobisphenol A-Contaminated Soil.</title>
        <authorList>
            <person name="Chen Q."/>
        </authorList>
    </citation>
    <scope>NUCLEOTIDE SEQUENCE</scope>
    <source>
        <strain evidence="9">CZZ-1</strain>
    </source>
</reference>
<feature type="transmembrane region" description="Helical" evidence="7">
    <location>
        <begin position="176"/>
        <end position="196"/>
    </location>
</feature>
<keyword evidence="3" id="KW-1003">Cell membrane</keyword>
<dbReference type="Pfam" id="PF00482">
    <property type="entry name" value="T2SSF"/>
    <property type="match status" value="2"/>
</dbReference>
<feature type="transmembrane region" description="Helical" evidence="7">
    <location>
        <begin position="329"/>
        <end position="351"/>
    </location>
</feature>
<dbReference type="EMBL" id="JACVEL010000016">
    <property type="protein sequence ID" value="MBC9813802.1"/>
    <property type="molecule type" value="Genomic_DNA"/>
</dbReference>
<dbReference type="PANTHER" id="PTHR30012:SF0">
    <property type="entry name" value="TYPE II SECRETION SYSTEM PROTEIN F-RELATED"/>
    <property type="match status" value="1"/>
</dbReference>
<dbReference type="Gene3D" id="1.20.81.30">
    <property type="entry name" value="Type II secretion system (T2SS), domain F"/>
    <property type="match status" value="2"/>
</dbReference>
<evidence type="ECO:0000256" key="6">
    <source>
        <dbReference type="ARBA" id="ARBA00023136"/>
    </source>
</evidence>
<keyword evidence="5 7" id="KW-1133">Transmembrane helix</keyword>
<evidence type="ECO:0000256" key="1">
    <source>
        <dbReference type="ARBA" id="ARBA00004651"/>
    </source>
</evidence>
<feature type="domain" description="Type II secretion system protein GspF" evidence="8">
    <location>
        <begin position="27"/>
        <end position="150"/>
    </location>
</feature>
<dbReference type="InterPro" id="IPR018076">
    <property type="entry name" value="T2SS_GspF_dom"/>
</dbReference>
<proteinExistence type="inferred from homology"/>
<evidence type="ECO:0000313" key="9">
    <source>
        <dbReference type="EMBL" id="MBC9813802.1"/>
    </source>
</evidence>
<keyword evidence="10" id="KW-1185">Reference proteome</keyword>
<dbReference type="GO" id="GO:0005886">
    <property type="term" value="C:plasma membrane"/>
    <property type="evidence" value="ECO:0007669"/>
    <property type="project" value="UniProtKB-SubCell"/>
</dbReference>
<protein>
    <submittedName>
        <fullName evidence="9">Type II secretion system F family protein</fullName>
    </submittedName>
</protein>
<evidence type="ECO:0000256" key="3">
    <source>
        <dbReference type="ARBA" id="ARBA00022475"/>
    </source>
</evidence>
<dbReference type="PANTHER" id="PTHR30012">
    <property type="entry name" value="GENERAL SECRETION PATHWAY PROTEIN"/>
    <property type="match status" value="1"/>
</dbReference>
<accession>A0A8J6P8M5</accession>
<evidence type="ECO:0000256" key="4">
    <source>
        <dbReference type="ARBA" id="ARBA00022692"/>
    </source>
</evidence>
<name>A0A8J6P8M5_9FLAO</name>
<sequence>MSEEKQSIFQREIKLGKAFSDKSKESFYNELGSLLESGIDIQRSLNLLTEEQTNKRVKAILTELESDLVSGSSLSESMSTKGNHFSSYEYQSIRIGEETGRLKIVLRQLAIFFEDKVKLRRQLIGVFTYPGFVLLITIGVLYFMLSSVVPMFEDVFKQFGQELPSLTQKIIWLSNYFSLIMLYFFLAVTAVGIYVYTQRNEESYRKFSSGLAMRIPVFGPLIRKVYLARMCQSLSLLLGAKTPLVTALELMEEMIDFYPIEAAVRSIKEDIKKGGALHEGMAKFSIFDKRMVSLVKIAEEINQLDTTFDRLSKQYQEDIEYRTKLIGTIVEPAIIVVIGLIVGIIMVSMYLPMFNLSNVIK</sequence>
<dbReference type="AlphaFoldDB" id="A0A8J6P8M5"/>
<comment type="similarity">
    <text evidence="2">Belongs to the GSP F family.</text>
</comment>
<dbReference type="Proteomes" id="UP000652681">
    <property type="component" value="Unassembled WGS sequence"/>
</dbReference>
<keyword evidence="4 7" id="KW-0812">Transmembrane</keyword>
<comment type="caution">
    <text evidence="9">The sequence shown here is derived from an EMBL/GenBank/DDBJ whole genome shotgun (WGS) entry which is preliminary data.</text>
</comment>
<dbReference type="InterPro" id="IPR003004">
    <property type="entry name" value="GspF/PilC"/>
</dbReference>
<keyword evidence="6 7" id="KW-0472">Membrane</keyword>
<evidence type="ECO:0000313" key="10">
    <source>
        <dbReference type="Proteomes" id="UP000652681"/>
    </source>
</evidence>
<comment type="subcellular location">
    <subcellularLocation>
        <location evidence="1">Cell membrane</location>
        <topology evidence="1">Multi-pass membrane protein</topology>
    </subcellularLocation>
</comment>
<feature type="transmembrane region" description="Helical" evidence="7">
    <location>
        <begin position="123"/>
        <end position="145"/>
    </location>
</feature>
<feature type="domain" description="Type II secretion system protein GspF" evidence="8">
    <location>
        <begin position="231"/>
        <end position="352"/>
    </location>
</feature>
<organism evidence="9 10">
    <name type="scientific">Taishania pollutisoli</name>
    <dbReference type="NCBI Taxonomy" id="2766479"/>
    <lineage>
        <taxon>Bacteria</taxon>
        <taxon>Pseudomonadati</taxon>
        <taxon>Bacteroidota</taxon>
        <taxon>Flavobacteriia</taxon>
        <taxon>Flavobacteriales</taxon>
        <taxon>Crocinitomicaceae</taxon>
        <taxon>Taishania</taxon>
    </lineage>
</organism>
<dbReference type="InterPro" id="IPR042094">
    <property type="entry name" value="T2SS_GspF_sf"/>
</dbReference>
<evidence type="ECO:0000259" key="8">
    <source>
        <dbReference type="Pfam" id="PF00482"/>
    </source>
</evidence>